<organism evidence="2 3">
    <name type="scientific">Halanaerobacter jeridensis</name>
    <dbReference type="NCBI Taxonomy" id="706427"/>
    <lineage>
        <taxon>Bacteria</taxon>
        <taxon>Bacillati</taxon>
        <taxon>Bacillota</taxon>
        <taxon>Clostridia</taxon>
        <taxon>Halanaerobiales</taxon>
        <taxon>Halobacteroidaceae</taxon>
        <taxon>Halanaerobacter</taxon>
    </lineage>
</organism>
<accession>A0A939BNR0</accession>
<protein>
    <submittedName>
        <fullName evidence="2">2'-5' RNA ligase</fullName>
    </submittedName>
</protein>
<dbReference type="InterPro" id="IPR009097">
    <property type="entry name" value="Cyclic_Pdiesterase"/>
</dbReference>
<evidence type="ECO:0000313" key="3">
    <source>
        <dbReference type="Proteomes" id="UP000774000"/>
    </source>
</evidence>
<evidence type="ECO:0000313" key="2">
    <source>
        <dbReference type="EMBL" id="MBM7555907.1"/>
    </source>
</evidence>
<name>A0A939BNR0_9FIRM</name>
<gene>
    <name evidence="2" type="ORF">JOC47_000741</name>
</gene>
<feature type="domain" description="A-kinase anchor protein 7-like phosphoesterase" evidence="1">
    <location>
        <begin position="11"/>
        <end position="142"/>
    </location>
</feature>
<dbReference type="InterPro" id="IPR019510">
    <property type="entry name" value="AKAP7-like_phosphoesterase"/>
</dbReference>
<reference evidence="2" key="1">
    <citation type="submission" date="2021-01" db="EMBL/GenBank/DDBJ databases">
        <title>Genomic Encyclopedia of Type Strains, Phase IV (KMG-IV): sequencing the most valuable type-strain genomes for metagenomic binning, comparative biology and taxonomic classification.</title>
        <authorList>
            <person name="Goeker M."/>
        </authorList>
    </citation>
    <scope>NUCLEOTIDE SEQUENCE</scope>
    <source>
        <strain evidence="2">DSM 23230</strain>
    </source>
</reference>
<dbReference type="EMBL" id="JAFBDQ010000003">
    <property type="protein sequence ID" value="MBM7555907.1"/>
    <property type="molecule type" value="Genomic_DNA"/>
</dbReference>
<sequence>MVKPADLDKEYFVVLTLDYEDLAPAVKIQNIIADKYDLYDENDCPELHVTIDRINKEKVTEAKEIIDTITKEIEEIKIEINNLKCFRHTNNFLILDVKNTPSLTEAANEMHESLEQQSISTIENYEDWKFHITLISNHFADNPIPKFELDQLCLNLDGVPHEISTTAKAIEIWQPKLDPEEKTIVSSKI</sequence>
<dbReference type="RefSeq" id="WP_204700623.1">
    <property type="nucleotide sequence ID" value="NZ_JAFBDQ010000003.1"/>
</dbReference>
<evidence type="ECO:0000259" key="1">
    <source>
        <dbReference type="Pfam" id="PF10469"/>
    </source>
</evidence>
<dbReference type="AlphaFoldDB" id="A0A939BNR0"/>
<dbReference type="SUPFAM" id="SSF55144">
    <property type="entry name" value="LigT-like"/>
    <property type="match status" value="1"/>
</dbReference>
<comment type="caution">
    <text evidence="2">The sequence shown here is derived from an EMBL/GenBank/DDBJ whole genome shotgun (WGS) entry which is preliminary data.</text>
</comment>
<proteinExistence type="predicted"/>
<dbReference type="GO" id="GO:0016874">
    <property type="term" value="F:ligase activity"/>
    <property type="evidence" value="ECO:0007669"/>
    <property type="project" value="UniProtKB-KW"/>
</dbReference>
<dbReference type="Gene3D" id="3.90.1140.10">
    <property type="entry name" value="Cyclic phosphodiesterase"/>
    <property type="match status" value="1"/>
</dbReference>
<keyword evidence="2" id="KW-0436">Ligase</keyword>
<dbReference type="Proteomes" id="UP000774000">
    <property type="component" value="Unassembled WGS sequence"/>
</dbReference>
<dbReference type="Pfam" id="PF10469">
    <property type="entry name" value="AKAP7_NLS"/>
    <property type="match status" value="1"/>
</dbReference>
<keyword evidence="3" id="KW-1185">Reference proteome</keyword>